<dbReference type="InterPro" id="IPR001909">
    <property type="entry name" value="KRAB"/>
</dbReference>
<feature type="compositionally biased region" description="Polar residues" evidence="1">
    <location>
        <begin position="62"/>
        <end position="72"/>
    </location>
</feature>
<dbReference type="Gene3D" id="6.10.140.140">
    <property type="match status" value="1"/>
</dbReference>
<dbReference type="SUPFAM" id="SSF109640">
    <property type="entry name" value="KRAB domain (Kruppel-associated box)"/>
    <property type="match status" value="1"/>
</dbReference>
<dbReference type="SMART" id="SM00349">
    <property type="entry name" value="KRAB"/>
    <property type="match status" value="1"/>
</dbReference>
<dbReference type="CDD" id="cd07765">
    <property type="entry name" value="KRAB_A-box"/>
    <property type="match status" value="1"/>
</dbReference>
<feature type="compositionally biased region" description="Basic and acidic residues" evidence="1">
    <location>
        <begin position="27"/>
        <end position="46"/>
    </location>
</feature>
<dbReference type="PANTHER" id="PTHR23232:SF133">
    <property type="entry name" value="RIKEN CDNA 1700020N01 GENE"/>
    <property type="match status" value="1"/>
</dbReference>
<comment type="caution">
    <text evidence="3">The sequence shown here is derived from an EMBL/GenBank/DDBJ whole genome shotgun (WGS) entry which is preliminary data.</text>
</comment>
<gene>
    <name evidence="3" type="ORF">NDU88_005096</name>
</gene>
<dbReference type="PROSITE" id="PS50805">
    <property type="entry name" value="KRAB"/>
    <property type="match status" value="1"/>
</dbReference>
<dbReference type="AlphaFoldDB" id="A0AAV7MWU1"/>
<protein>
    <recommendedName>
        <fullName evidence="2">KRAB domain-containing protein</fullName>
    </recommendedName>
</protein>
<sequence>MPCPGRHSNVGAASLAGNPDILVPETVKIEDGLRARRVEEERDADRAGGTPRGGPEETEGTLSTREALNPSAQDRIATKEEAEERELRHVPGGTKLNQDSNTAPVTFHDVAAYFSDEEWMLLYNWQNELYANVMKEINQALTSLGPVIAASVFSLRAKDKKCLYSVDDSDSERRGDVRHSPTQETTVAVTSAIIKEEDEVYSMEYQHSRQTQNISCLTAFPVNTSVLSERFKKEKEAHCQAVQDVVGENTGERYVKSDISFGVKIDESQPRKDHQDANKIDSSNCLTAVHEMNIPITLASFKEEGELYAAGCLEPTKQQNINFPAAHQSEAASLDVFQCMKNITHKYSLKQASDRHFSCSDCEKSSF</sequence>
<dbReference type="EMBL" id="JANPWB010000013">
    <property type="protein sequence ID" value="KAJ1107707.1"/>
    <property type="molecule type" value="Genomic_DNA"/>
</dbReference>
<feature type="compositionally biased region" description="Basic and acidic residues" evidence="1">
    <location>
        <begin position="76"/>
        <end position="89"/>
    </location>
</feature>
<proteinExistence type="predicted"/>
<name>A0AAV7MWU1_PLEWA</name>
<dbReference type="PANTHER" id="PTHR23232">
    <property type="entry name" value="KRAB DOMAIN C2H2 ZINC FINGER"/>
    <property type="match status" value="1"/>
</dbReference>
<reference evidence="3" key="1">
    <citation type="journal article" date="2022" name="bioRxiv">
        <title>Sequencing and chromosome-scale assembly of the giantPleurodeles waltlgenome.</title>
        <authorList>
            <person name="Brown T."/>
            <person name="Elewa A."/>
            <person name="Iarovenko S."/>
            <person name="Subramanian E."/>
            <person name="Araus A.J."/>
            <person name="Petzold A."/>
            <person name="Susuki M."/>
            <person name="Suzuki K.-i.T."/>
            <person name="Hayashi T."/>
            <person name="Toyoda A."/>
            <person name="Oliveira C."/>
            <person name="Osipova E."/>
            <person name="Leigh N.D."/>
            <person name="Simon A."/>
            <person name="Yun M.H."/>
        </authorList>
    </citation>
    <scope>NUCLEOTIDE SEQUENCE</scope>
    <source>
        <strain evidence="3">20211129_DDA</strain>
        <tissue evidence="3">Liver</tissue>
    </source>
</reference>
<evidence type="ECO:0000256" key="1">
    <source>
        <dbReference type="SAM" id="MobiDB-lite"/>
    </source>
</evidence>
<dbReference type="InterPro" id="IPR050169">
    <property type="entry name" value="Krueppel_C2H2_ZnF"/>
</dbReference>
<organism evidence="3 4">
    <name type="scientific">Pleurodeles waltl</name>
    <name type="common">Iberian ribbed newt</name>
    <dbReference type="NCBI Taxonomy" id="8319"/>
    <lineage>
        <taxon>Eukaryota</taxon>
        <taxon>Metazoa</taxon>
        <taxon>Chordata</taxon>
        <taxon>Craniata</taxon>
        <taxon>Vertebrata</taxon>
        <taxon>Euteleostomi</taxon>
        <taxon>Amphibia</taxon>
        <taxon>Batrachia</taxon>
        <taxon>Caudata</taxon>
        <taxon>Salamandroidea</taxon>
        <taxon>Salamandridae</taxon>
        <taxon>Pleurodelinae</taxon>
        <taxon>Pleurodeles</taxon>
    </lineage>
</organism>
<evidence type="ECO:0000313" key="3">
    <source>
        <dbReference type="EMBL" id="KAJ1107707.1"/>
    </source>
</evidence>
<dbReference type="Pfam" id="PF01352">
    <property type="entry name" value="KRAB"/>
    <property type="match status" value="1"/>
</dbReference>
<dbReference type="Proteomes" id="UP001066276">
    <property type="component" value="Chromosome 9"/>
</dbReference>
<evidence type="ECO:0000313" key="4">
    <source>
        <dbReference type="Proteomes" id="UP001066276"/>
    </source>
</evidence>
<keyword evidence="4" id="KW-1185">Reference proteome</keyword>
<accession>A0AAV7MWU1</accession>
<dbReference type="InterPro" id="IPR036051">
    <property type="entry name" value="KRAB_dom_sf"/>
</dbReference>
<feature type="region of interest" description="Disordered" evidence="1">
    <location>
        <begin position="1"/>
        <end position="101"/>
    </location>
</feature>
<evidence type="ECO:0000259" key="2">
    <source>
        <dbReference type="PROSITE" id="PS50805"/>
    </source>
</evidence>
<feature type="domain" description="KRAB" evidence="2">
    <location>
        <begin position="105"/>
        <end position="176"/>
    </location>
</feature>
<dbReference type="GO" id="GO:0006355">
    <property type="term" value="P:regulation of DNA-templated transcription"/>
    <property type="evidence" value="ECO:0007669"/>
    <property type="project" value="InterPro"/>
</dbReference>